<keyword evidence="11" id="KW-0325">Glycoprotein</keyword>
<dbReference type="Proteomes" id="UP001642360">
    <property type="component" value="Unassembled WGS sequence"/>
</dbReference>
<evidence type="ECO:0000256" key="7">
    <source>
        <dbReference type="ARBA" id="ARBA00022968"/>
    </source>
</evidence>
<dbReference type="AlphaFoldDB" id="A0ABC8RFP2"/>
<dbReference type="Pfam" id="PF25557">
    <property type="entry name" value="GAUT_1"/>
    <property type="match status" value="1"/>
</dbReference>
<evidence type="ECO:0000256" key="3">
    <source>
        <dbReference type="ARBA" id="ARBA00006351"/>
    </source>
</evidence>
<evidence type="ECO:0000256" key="13">
    <source>
        <dbReference type="RuleBase" id="RU362027"/>
    </source>
</evidence>
<evidence type="ECO:0000256" key="12">
    <source>
        <dbReference type="ARBA" id="ARBA00023316"/>
    </source>
</evidence>
<dbReference type="InterPro" id="IPR029044">
    <property type="entry name" value="Nucleotide-diphossugar_trans"/>
</dbReference>
<keyword evidence="7" id="KW-0735">Signal-anchor</keyword>
<dbReference type="Pfam" id="PF01501">
    <property type="entry name" value="Glyco_transf_8"/>
    <property type="match status" value="1"/>
</dbReference>
<dbReference type="GO" id="GO:0071555">
    <property type="term" value="P:cell wall organization"/>
    <property type="evidence" value="ECO:0007669"/>
    <property type="project" value="UniProtKB-KW"/>
</dbReference>
<keyword evidence="8" id="KW-1133">Transmembrane helix</keyword>
<dbReference type="GO" id="GO:0016757">
    <property type="term" value="F:glycosyltransferase activity"/>
    <property type="evidence" value="ECO:0007669"/>
    <property type="project" value="UniProtKB-KW"/>
</dbReference>
<evidence type="ECO:0000313" key="15">
    <source>
        <dbReference type="Proteomes" id="UP001642360"/>
    </source>
</evidence>
<comment type="caution">
    <text evidence="14">The sequence shown here is derived from an EMBL/GenBank/DDBJ whole genome shotgun (WGS) entry which is preliminary data.</text>
</comment>
<evidence type="ECO:0000256" key="6">
    <source>
        <dbReference type="ARBA" id="ARBA00022692"/>
    </source>
</evidence>
<dbReference type="EC" id="2.4.1.-" evidence="13"/>
<protein>
    <recommendedName>
        <fullName evidence="13">Hexosyltransferase</fullName>
        <ecNumber evidence="13">2.4.1.-</ecNumber>
    </recommendedName>
</protein>
<dbReference type="Gene3D" id="3.90.550.10">
    <property type="entry name" value="Spore Coat Polysaccharide Biosynthesis Protein SpsA, Chain A"/>
    <property type="match status" value="1"/>
</dbReference>
<name>A0ABC8RFP2_9AQUA</name>
<comment type="pathway">
    <text evidence="2 13">Glycan metabolism; pectin biosynthesis.</text>
</comment>
<dbReference type="PANTHER" id="PTHR32116">
    <property type="entry name" value="GALACTURONOSYLTRANSFERASE 4-RELATED"/>
    <property type="match status" value="1"/>
</dbReference>
<dbReference type="GO" id="GO:0000139">
    <property type="term" value="C:Golgi membrane"/>
    <property type="evidence" value="ECO:0007669"/>
    <property type="project" value="UniProtKB-SubCell"/>
</dbReference>
<proteinExistence type="inferred from homology"/>
<dbReference type="InterPro" id="IPR029993">
    <property type="entry name" value="GAUT"/>
</dbReference>
<keyword evidence="12 13" id="KW-0961">Cell wall biogenesis/degradation</keyword>
<accession>A0ABC8RFP2</accession>
<evidence type="ECO:0000256" key="11">
    <source>
        <dbReference type="ARBA" id="ARBA00023180"/>
    </source>
</evidence>
<evidence type="ECO:0000256" key="4">
    <source>
        <dbReference type="ARBA" id="ARBA00022676"/>
    </source>
</evidence>
<keyword evidence="10" id="KW-0472">Membrane</keyword>
<sequence length="433" mass="50250">MKDQVIRARAYLSFASPNKSHLVKELKLRIKELEGAVGESTKDSDLSKRAMQKMRAMEASLLKASRIYPDCPAMTKKLRAMNYNAEERVLRHKNQATFLVQLAGRTTPKGLHCLSMRLTSEYFALQPKERVFPNRQKLHDPDLYHFAVFSDNVLACAVVVNSTISTAMEPERIVFHIVTDSLNLPSITMWFLLNRPGEATIQIQSVDNFEWLSTKYDVTLQKQNSPDPRYTSQLNHLRFYLPDVFPLLNKIVLLDHDVVVQRDLTGLWSVDMRNKVNAAVQTCQEGEPSFRRMDMFINFSESVVARRFDVKACTWAFGMNVFDLKEWRRLDLTGVYHKYLKLGNKRPLWKAGSLALGWVTFYNQTVALDRRWHLLGLGYETSIRKGKIEQAAVIHYDGIMKPWLDTGVEKFRHCWRKHINYDHPDLQQCNIRP</sequence>
<evidence type="ECO:0000256" key="10">
    <source>
        <dbReference type="ARBA" id="ARBA00023136"/>
    </source>
</evidence>
<keyword evidence="15" id="KW-1185">Reference proteome</keyword>
<keyword evidence="6" id="KW-0812">Transmembrane</keyword>
<dbReference type="SUPFAM" id="SSF53448">
    <property type="entry name" value="Nucleotide-diphospho-sugar transferases"/>
    <property type="match status" value="1"/>
</dbReference>
<comment type="subcellular location">
    <subcellularLocation>
        <location evidence="1 13">Golgi apparatus membrane</location>
        <topology evidence="1 13">Single-pass type II membrane protein</topology>
    </subcellularLocation>
</comment>
<dbReference type="FunFam" id="3.90.550.10:FF:000056">
    <property type="entry name" value="Hexosyltransferase"/>
    <property type="match status" value="1"/>
</dbReference>
<dbReference type="PANTHER" id="PTHR32116:SF0">
    <property type="entry name" value="GALACTURONOSYLTRANSFERASE 6-RELATED"/>
    <property type="match status" value="1"/>
</dbReference>
<dbReference type="InterPro" id="IPR002495">
    <property type="entry name" value="Glyco_trans_8"/>
</dbReference>
<organism evidence="14 15">
    <name type="scientific">Ilex paraguariensis</name>
    <name type="common">yerba mate</name>
    <dbReference type="NCBI Taxonomy" id="185542"/>
    <lineage>
        <taxon>Eukaryota</taxon>
        <taxon>Viridiplantae</taxon>
        <taxon>Streptophyta</taxon>
        <taxon>Embryophyta</taxon>
        <taxon>Tracheophyta</taxon>
        <taxon>Spermatophyta</taxon>
        <taxon>Magnoliopsida</taxon>
        <taxon>eudicotyledons</taxon>
        <taxon>Gunneridae</taxon>
        <taxon>Pentapetalae</taxon>
        <taxon>asterids</taxon>
        <taxon>campanulids</taxon>
        <taxon>Aquifoliales</taxon>
        <taxon>Aquifoliaceae</taxon>
        <taxon>Ilex</taxon>
    </lineage>
</organism>
<evidence type="ECO:0000256" key="2">
    <source>
        <dbReference type="ARBA" id="ARBA00004877"/>
    </source>
</evidence>
<keyword evidence="9 13" id="KW-0333">Golgi apparatus</keyword>
<evidence type="ECO:0000256" key="1">
    <source>
        <dbReference type="ARBA" id="ARBA00004323"/>
    </source>
</evidence>
<evidence type="ECO:0000313" key="14">
    <source>
        <dbReference type="EMBL" id="CAK9143789.1"/>
    </source>
</evidence>
<evidence type="ECO:0000256" key="9">
    <source>
        <dbReference type="ARBA" id="ARBA00023034"/>
    </source>
</evidence>
<keyword evidence="5" id="KW-0808">Transferase</keyword>
<comment type="similarity">
    <text evidence="3 13">Belongs to the glycosyltransferase 8 family.</text>
</comment>
<evidence type="ECO:0000256" key="5">
    <source>
        <dbReference type="ARBA" id="ARBA00022679"/>
    </source>
</evidence>
<evidence type="ECO:0000256" key="8">
    <source>
        <dbReference type="ARBA" id="ARBA00022989"/>
    </source>
</evidence>
<gene>
    <name evidence="14" type="ORF">ILEXP_LOCUS11526</name>
</gene>
<dbReference type="EMBL" id="CAUOFW020001336">
    <property type="protein sequence ID" value="CAK9143789.1"/>
    <property type="molecule type" value="Genomic_DNA"/>
</dbReference>
<reference evidence="14 15" key="1">
    <citation type="submission" date="2024-02" db="EMBL/GenBank/DDBJ databases">
        <authorList>
            <person name="Vignale AGUSTIN F."/>
            <person name="Sosa J E."/>
            <person name="Modenutti C."/>
        </authorList>
    </citation>
    <scope>NUCLEOTIDE SEQUENCE [LARGE SCALE GENOMIC DNA]</scope>
</reference>
<dbReference type="CDD" id="cd06429">
    <property type="entry name" value="GT8_like_1"/>
    <property type="match status" value="1"/>
</dbReference>
<keyword evidence="4 13" id="KW-0328">Glycosyltransferase</keyword>